<dbReference type="InParanoid" id="A0A165P125"/>
<feature type="domain" description="Ketoreductase" evidence="5">
    <location>
        <begin position="7"/>
        <end position="214"/>
    </location>
</feature>
<organism evidence="6 7">
    <name type="scientific">Neolentinus lepideus HHB14362 ss-1</name>
    <dbReference type="NCBI Taxonomy" id="1314782"/>
    <lineage>
        <taxon>Eukaryota</taxon>
        <taxon>Fungi</taxon>
        <taxon>Dikarya</taxon>
        <taxon>Basidiomycota</taxon>
        <taxon>Agaricomycotina</taxon>
        <taxon>Agaricomycetes</taxon>
        <taxon>Gloeophyllales</taxon>
        <taxon>Gloeophyllaceae</taxon>
        <taxon>Neolentinus</taxon>
    </lineage>
</organism>
<dbReference type="CDD" id="cd05367">
    <property type="entry name" value="SPR-like_SDR_c"/>
    <property type="match status" value="1"/>
</dbReference>
<proteinExistence type="inferred from homology"/>
<accession>A0A165P125</accession>
<keyword evidence="3" id="KW-0560">Oxidoreductase</keyword>
<dbReference type="PRINTS" id="PR00081">
    <property type="entry name" value="GDHRDH"/>
</dbReference>
<evidence type="ECO:0000313" key="7">
    <source>
        <dbReference type="Proteomes" id="UP000076761"/>
    </source>
</evidence>
<dbReference type="FunCoup" id="A0A165P125">
    <property type="interactions" value="26"/>
</dbReference>
<dbReference type="FunFam" id="3.40.50.720:FF:000281">
    <property type="entry name" value="Uncharacterized oxidoreductase YIR035C"/>
    <property type="match status" value="1"/>
</dbReference>
<dbReference type="SUPFAM" id="SSF51735">
    <property type="entry name" value="NAD(P)-binding Rossmann-fold domains"/>
    <property type="match status" value="1"/>
</dbReference>
<evidence type="ECO:0000259" key="5">
    <source>
        <dbReference type="SMART" id="SM00822"/>
    </source>
</evidence>
<dbReference type="Pfam" id="PF00106">
    <property type="entry name" value="adh_short"/>
    <property type="match status" value="1"/>
</dbReference>
<evidence type="ECO:0000256" key="1">
    <source>
        <dbReference type="ARBA" id="ARBA00006484"/>
    </source>
</evidence>
<dbReference type="InterPro" id="IPR057326">
    <property type="entry name" value="KR_dom"/>
</dbReference>
<dbReference type="InterPro" id="IPR020904">
    <property type="entry name" value="Sc_DH/Rdtase_CS"/>
</dbReference>
<dbReference type="EMBL" id="KV425621">
    <property type="protein sequence ID" value="KZT20379.1"/>
    <property type="molecule type" value="Genomic_DNA"/>
</dbReference>
<dbReference type="AlphaFoldDB" id="A0A165P125"/>
<dbReference type="InterPro" id="IPR036291">
    <property type="entry name" value="NAD(P)-bd_dom_sf"/>
</dbReference>
<dbReference type="OrthoDB" id="9876299at2759"/>
<dbReference type="PROSITE" id="PS00061">
    <property type="entry name" value="ADH_SHORT"/>
    <property type="match status" value="1"/>
</dbReference>
<keyword evidence="2" id="KW-0521">NADP</keyword>
<evidence type="ECO:0000256" key="2">
    <source>
        <dbReference type="ARBA" id="ARBA00022857"/>
    </source>
</evidence>
<sequence length="259" mass="27642">MTSQRKPVVIVTGASKGIGLAVTRILLESLGSIVVAISRTRTPEIVQLLKTHASTFFSIECSVTDTTGLTQAIESVQKAHKHIDGLILNAGVMEPLGRIDSADVDSWKSHFDVNFFSLLTALKTCLPALRKSEFGGKIVFVSSGAAVGGTAAWGAYNASKAAMNSLCRTLAQEEPDVVSIALRPGMVDTGMQETLRSTGAAHMKEQDHARFTEAYSSGKLVKPEDSGHVIAALAVKADKSLSGQFVSWDSEQCADYRRT</sequence>
<evidence type="ECO:0000256" key="4">
    <source>
        <dbReference type="RuleBase" id="RU000363"/>
    </source>
</evidence>
<dbReference type="STRING" id="1314782.A0A165P125"/>
<keyword evidence="7" id="KW-1185">Reference proteome</keyword>
<evidence type="ECO:0000313" key="6">
    <source>
        <dbReference type="EMBL" id="KZT20379.1"/>
    </source>
</evidence>
<dbReference type="Proteomes" id="UP000076761">
    <property type="component" value="Unassembled WGS sequence"/>
</dbReference>
<dbReference type="InterPro" id="IPR002347">
    <property type="entry name" value="SDR_fam"/>
</dbReference>
<dbReference type="GO" id="GO:0050664">
    <property type="term" value="F:oxidoreductase activity, acting on NAD(P)H, oxygen as acceptor"/>
    <property type="evidence" value="ECO:0007669"/>
    <property type="project" value="TreeGrafter"/>
</dbReference>
<name>A0A165P125_9AGAM</name>
<dbReference type="PRINTS" id="PR00080">
    <property type="entry name" value="SDRFAMILY"/>
</dbReference>
<dbReference type="PANTHER" id="PTHR43008:SF8">
    <property type="entry name" value="BENZIL REDUCTASE ((S)-BENZOIN FORMING) IRC24"/>
    <property type="match status" value="1"/>
</dbReference>
<reference evidence="6 7" key="1">
    <citation type="journal article" date="2016" name="Mol. Biol. Evol.">
        <title>Comparative Genomics of Early-Diverging Mushroom-Forming Fungi Provides Insights into the Origins of Lignocellulose Decay Capabilities.</title>
        <authorList>
            <person name="Nagy L.G."/>
            <person name="Riley R."/>
            <person name="Tritt A."/>
            <person name="Adam C."/>
            <person name="Daum C."/>
            <person name="Floudas D."/>
            <person name="Sun H."/>
            <person name="Yadav J.S."/>
            <person name="Pangilinan J."/>
            <person name="Larsson K.H."/>
            <person name="Matsuura K."/>
            <person name="Barry K."/>
            <person name="Labutti K."/>
            <person name="Kuo R."/>
            <person name="Ohm R.A."/>
            <person name="Bhattacharya S.S."/>
            <person name="Shirouzu T."/>
            <person name="Yoshinaga Y."/>
            <person name="Martin F.M."/>
            <person name="Grigoriev I.V."/>
            <person name="Hibbett D.S."/>
        </authorList>
    </citation>
    <scope>NUCLEOTIDE SEQUENCE [LARGE SCALE GENOMIC DNA]</scope>
    <source>
        <strain evidence="6 7">HHB14362 ss-1</strain>
    </source>
</reference>
<gene>
    <name evidence="6" type="ORF">NEOLEDRAFT_1140834</name>
</gene>
<protein>
    <submittedName>
        <fullName evidence="6">Short-chain dehydrogenase</fullName>
    </submittedName>
</protein>
<dbReference type="Gene3D" id="3.40.50.720">
    <property type="entry name" value="NAD(P)-binding Rossmann-like Domain"/>
    <property type="match status" value="1"/>
</dbReference>
<dbReference type="PANTHER" id="PTHR43008">
    <property type="entry name" value="BENZIL REDUCTASE"/>
    <property type="match status" value="1"/>
</dbReference>
<comment type="similarity">
    <text evidence="1 4">Belongs to the short-chain dehydrogenases/reductases (SDR) family.</text>
</comment>
<evidence type="ECO:0000256" key="3">
    <source>
        <dbReference type="ARBA" id="ARBA00023002"/>
    </source>
</evidence>
<dbReference type="SMART" id="SM00822">
    <property type="entry name" value="PKS_KR"/>
    <property type="match status" value="1"/>
</dbReference>